<evidence type="ECO:0000256" key="8">
    <source>
        <dbReference type="PIRSR" id="PIRSR001123-2"/>
    </source>
</evidence>
<evidence type="ECO:0000256" key="3">
    <source>
        <dbReference type="ARBA" id="ARBA00022670"/>
    </source>
</evidence>
<feature type="active site" description="Proton acceptor" evidence="7">
    <location>
        <position position="212"/>
    </location>
</feature>
<feature type="binding site" evidence="8">
    <location>
        <position position="322"/>
    </location>
    <ligand>
        <name>Zn(2+)</name>
        <dbReference type="ChEBI" id="CHEBI:29105"/>
        <label>2</label>
    </ligand>
</feature>
<protein>
    <submittedName>
        <fullName evidence="9">Endoglucanase</fullName>
    </submittedName>
</protein>
<dbReference type="GO" id="GO:0006508">
    <property type="term" value="P:proteolysis"/>
    <property type="evidence" value="ECO:0007669"/>
    <property type="project" value="UniProtKB-KW"/>
</dbReference>
<evidence type="ECO:0000256" key="1">
    <source>
        <dbReference type="ARBA" id="ARBA00006272"/>
    </source>
</evidence>
<dbReference type="InterPro" id="IPR008007">
    <property type="entry name" value="Peptidase_M42"/>
</dbReference>
<accession>A0A345UM61</accession>
<evidence type="ECO:0000313" key="9">
    <source>
        <dbReference type="EMBL" id="AXJ01563.1"/>
    </source>
</evidence>
<gene>
    <name evidence="9" type="ORF">CYPRO_2317</name>
</gene>
<feature type="binding site" evidence="8">
    <location>
        <position position="67"/>
    </location>
    <ligand>
        <name>Zn(2+)</name>
        <dbReference type="ChEBI" id="CHEBI:29105"/>
        <label>1</label>
    </ligand>
</feature>
<evidence type="ECO:0000256" key="5">
    <source>
        <dbReference type="ARBA" id="ARBA00022801"/>
    </source>
</evidence>
<dbReference type="SUPFAM" id="SSF53187">
    <property type="entry name" value="Zn-dependent exopeptidases"/>
    <property type="match status" value="1"/>
</dbReference>
<reference evidence="9 10" key="1">
    <citation type="submission" date="2018-03" db="EMBL/GenBank/DDBJ databases">
        <title>Phenotypic and genomic properties of Cyclonatronum proteinivorum gen. nov., sp. nov., a haloalkaliphilic bacteroidete from soda lakes possessing Na+-translocating rhodopsin.</title>
        <authorList>
            <person name="Toshchakov S.V."/>
            <person name="Korzhenkov A."/>
            <person name="Samarov N.I."/>
            <person name="Kublanov I.V."/>
            <person name="Muntyan M.S."/>
            <person name="Sorokin D.Y."/>
        </authorList>
    </citation>
    <scope>NUCLEOTIDE SEQUENCE [LARGE SCALE GENOMIC DNA]</scope>
    <source>
        <strain evidence="9 10">Omega</strain>
    </source>
</reference>
<dbReference type="PANTHER" id="PTHR32481">
    <property type="entry name" value="AMINOPEPTIDASE"/>
    <property type="match status" value="1"/>
</dbReference>
<dbReference type="KEGG" id="cprv:CYPRO_2317"/>
<keyword evidence="5" id="KW-0378">Hydrolase</keyword>
<evidence type="ECO:0000256" key="2">
    <source>
        <dbReference type="ARBA" id="ARBA00022438"/>
    </source>
</evidence>
<dbReference type="EMBL" id="CP027806">
    <property type="protein sequence ID" value="AXJ01563.1"/>
    <property type="molecule type" value="Genomic_DNA"/>
</dbReference>
<organism evidence="9 10">
    <name type="scientific">Cyclonatronum proteinivorum</name>
    <dbReference type="NCBI Taxonomy" id="1457365"/>
    <lineage>
        <taxon>Bacteria</taxon>
        <taxon>Pseudomonadati</taxon>
        <taxon>Balneolota</taxon>
        <taxon>Balneolia</taxon>
        <taxon>Balneolales</taxon>
        <taxon>Cyclonatronaceae</taxon>
        <taxon>Cyclonatronum</taxon>
    </lineage>
</organism>
<dbReference type="RefSeq" id="WP_114984736.1">
    <property type="nucleotide sequence ID" value="NZ_CP027806.1"/>
</dbReference>
<dbReference type="GO" id="GO:0004177">
    <property type="term" value="F:aminopeptidase activity"/>
    <property type="evidence" value="ECO:0007669"/>
    <property type="project" value="UniProtKB-UniRule"/>
</dbReference>
<dbReference type="GO" id="GO:0046872">
    <property type="term" value="F:metal ion binding"/>
    <property type="evidence" value="ECO:0007669"/>
    <property type="project" value="UniProtKB-UniRule"/>
</dbReference>
<dbReference type="PIRSF" id="PIRSF001123">
    <property type="entry name" value="PepA_GA"/>
    <property type="match status" value="1"/>
</dbReference>
<comment type="similarity">
    <text evidence="1 6">Belongs to the peptidase M42 family.</text>
</comment>
<dbReference type="InterPro" id="IPR023367">
    <property type="entry name" value="Peptidase_M42_dom2"/>
</dbReference>
<feature type="binding site" evidence="8">
    <location>
        <position position="178"/>
    </location>
    <ligand>
        <name>Zn(2+)</name>
        <dbReference type="ChEBI" id="CHEBI:29105"/>
        <label>2</label>
    </ligand>
</feature>
<evidence type="ECO:0000256" key="6">
    <source>
        <dbReference type="PIRNR" id="PIRNR001123"/>
    </source>
</evidence>
<dbReference type="Proteomes" id="UP000254808">
    <property type="component" value="Chromosome"/>
</dbReference>
<evidence type="ECO:0000256" key="7">
    <source>
        <dbReference type="PIRSR" id="PIRSR001123-1"/>
    </source>
</evidence>
<feature type="binding site" evidence="8">
    <location>
        <position position="235"/>
    </location>
    <ligand>
        <name>Zn(2+)</name>
        <dbReference type="ChEBI" id="CHEBI:29105"/>
        <label>1</label>
    </ligand>
</feature>
<keyword evidence="4 8" id="KW-0479">Metal-binding</keyword>
<dbReference type="PANTHER" id="PTHR32481:SF0">
    <property type="entry name" value="AMINOPEPTIDASE YPDE-RELATED"/>
    <property type="match status" value="1"/>
</dbReference>
<proteinExistence type="inferred from homology"/>
<dbReference type="OrthoDB" id="9772053at2"/>
<dbReference type="AlphaFoldDB" id="A0A345UM61"/>
<dbReference type="Pfam" id="PF05343">
    <property type="entry name" value="Peptidase_M42"/>
    <property type="match status" value="1"/>
</dbReference>
<comment type="cofactor">
    <cofactor evidence="8">
        <name>a divalent metal cation</name>
        <dbReference type="ChEBI" id="CHEBI:60240"/>
    </cofactor>
    <text evidence="8">Binds 2 divalent metal cations per subunit.</text>
</comment>
<keyword evidence="10" id="KW-1185">Reference proteome</keyword>
<evidence type="ECO:0000256" key="4">
    <source>
        <dbReference type="ARBA" id="ARBA00022723"/>
    </source>
</evidence>
<feature type="binding site" evidence="8">
    <location>
        <position position="178"/>
    </location>
    <ligand>
        <name>Zn(2+)</name>
        <dbReference type="ChEBI" id="CHEBI:29105"/>
        <label>1</label>
    </ligand>
</feature>
<keyword evidence="2" id="KW-0031">Aminopeptidase</keyword>
<dbReference type="Gene3D" id="2.40.30.40">
    <property type="entry name" value="Peptidase M42, domain 2"/>
    <property type="match status" value="1"/>
</dbReference>
<feature type="binding site" evidence="8">
    <location>
        <position position="213"/>
    </location>
    <ligand>
        <name>Zn(2+)</name>
        <dbReference type="ChEBI" id="CHEBI:29105"/>
        <label>2</label>
    </ligand>
</feature>
<dbReference type="Gene3D" id="3.40.630.10">
    <property type="entry name" value="Zn peptidases"/>
    <property type="match status" value="1"/>
</dbReference>
<evidence type="ECO:0000313" key="10">
    <source>
        <dbReference type="Proteomes" id="UP000254808"/>
    </source>
</evidence>
<dbReference type="SUPFAM" id="SSF101821">
    <property type="entry name" value="Aminopeptidase/glucanase lid domain"/>
    <property type="match status" value="1"/>
</dbReference>
<dbReference type="InterPro" id="IPR051464">
    <property type="entry name" value="Peptidase_M42_aminopept"/>
</dbReference>
<keyword evidence="3" id="KW-0645">Protease</keyword>
<name>A0A345UM61_9BACT</name>
<sequence length="356" mass="38257">MLSPEKLDFLESLLCTPSPTGYESAGQQVWLDYVKGIADRTLVDAYGSAAAFLDVNPDAITVMLEAHADEIGMVVQHIDDKGFVYISRIGGSDPAIARARRVSIHAAKGVVRGLIGSTAIHLQDRTDTKAPGWKDLFVDIGATSRDEALEMVQIGDPITYVDEPEFFSDELLVARAIDNRIGGFIVANALEQLATVRDQLKVNVVVVNAVQEEIGGYGARMMSYRLQPDVALVTDVTHAIDSPGINPKEHGSVKLGAGPAVTHGTANQRKVVELLVQAAADAGIAVQHEASGIRTGTDTDSIFHNRSGIPSALVSTPLRYMHSPAEMVHLGDVQGVADLMAAFVRKLEARHSFRLF</sequence>